<dbReference type="InterPro" id="IPR036565">
    <property type="entry name" value="Mur-like_cat_sf"/>
</dbReference>
<evidence type="ECO:0000313" key="19">
    <source>
        <dbReference type="Proteomes" id="UP000824175"/>
    </source>
</evidence>
<dbReference type="GO" id="GO:0005524">
    <property type="term" value="F:ATP binding"/>
    <property type="evidence" value="ECO:0007669"/>
    <property type="project" value="UniProtKB-KW"/>
</dbReference>
<keyword evidence="7" id="KW-0547">Nucleotide-binding</keyword>
<evidence type="ECO:0000256" key="8">
    <source>
        <dbReference type="ARBA" id="ARBA00022840"/>
    </source>
</evidence>
<keyword evidence="6" id="KW-0132">Cell division</keyword>
<dbReference type="GO" id="GO:0009252">
    <property type="term" value="P:peptidoglycan biosynthetic process"/>
    <property type="evidence" value="ECO:0007669"/>
    <property type="project" value="UniProtKB-UniRule"/>
</dbReference>
<keyword evidence="10" id="KW-0573">Peptidoglycan synthesis</keyword>
<evidence type="ECO:0000313" key="18">
    <source>
        <dbReference type="EMBL" id="HIU13377.1"/>
    </source>
</evidence>
<evidence type="ECO:0000256" key="10">
    <source>
        <dbReference type="ARBA" id="ARBA00022984"/>
    </source>
</evidence>
<organism evidence="18 19">
    <name type="scientific">Candidatus Fimiplasma intestinipullorum</name>
    <dbReference type="NCBI Taxonomy" id="2840825"/>
    <lineage>
        <taxon>Bacteria</taxon>
        <taxon>Bacillati</taxon>
        <taxon>Bacillota</taxon>
        <taxon>Clostridia</taxon>
        <taxon>Eubacteriales</taxon>
        <taxon>Candidatus Fimiplasma</taxon>
    </lineage>
</organism>
<dbReference type="EMBL" id="DVMJ01000040">
    <property type="protein sequence ID" value="HIU13377.1"/>
    <property type="molecule type" value="Genomic_DNA"/>
</dbReference>
<evidence type="ECO:0000256" key="6">
    <source>
        <dbReference type="ARBA" id="ARBA00022618"/>
    </source>
</evidence>
<evidence type="ECO:0000256" key="9">
    <source>
        <dbReference type="ARBA" id="ARBA00022960"/>
    </source>
</evidence>
<dbReference type="InterPro" id="IPR000713">
    <property type="entry name" value="Mur_ligase_N"/>
</dbReference>
<dbReference type="Pfam" id="PF02875">
    <property type="entry name" value="Mur_ligase_C"/>
    <property type="match status" value="1"/>
</dbReference>
<dbReference type="GO" id="GO:0008763">
    <property type="term" value="F:UDP-N-acetylmuramate-L-alanine ligase activity"/>
    <property type="evidence" value="ECO:0007669"/>
    <property type="project" value="UniProtKB-UniRule"/>
</dbReference>
<evidence type="ECO:0000259" key="15">
    <source>
        <dbReference type="Pfam" id="PF01225"/>
    </source>
</evidence>
<keyword evidence="9" id="KW-0133">Cell shape</keyword>
<evidence type="ECO:0000256" key="12">
    <source>
        <dbReference type="ARBA" id="ARBA00023316"/>
    </source>
</evidence>
<dbReference type="GO" id="GO:0005737">
    <property type="term" value="C:cytoplasm"/>
    <property type="evidence" value="ECO:0007669"/>
    <property type="project" value="UniProtKB-SubCell"/>
</dbReference>
<evidence type="ECO:0000259" key="16">
    <source>
        <dbReference type="Pfam" id="PF02875"/>
    </source>
</evidence>
<accession>A0A9D1L0Y6</accession>
<dbReference type="Gene3D" id="3.40.1190.10">
    <property type="entry name" value="Mur-like, catalytic domain"/>
    <property type="match status" value="1"/>
</dbReference>
<dbReference type="InterPro" id="IPR050061">
    <property type="entry name" value="MurCDEF_pg_biosynth"/>
</dbReference>
<dbReference type="Pfam" id="PF01225">
    <property type="entry name" value="Mur_ligase"/>
    <property type="match status" value="1"/>
</dbReference>
<dbReference type="AlphaFoldDB" id="A0A9D1L0Y6"/>
<dbReference type="InterPro" id="IPR036615">
    <property type="entry name" value="Mur_ligase_C_dom_sf"/>
</dbReference>
<comment type="subcellular location">
    <subcellularLocation>
        <location evidence="1">Cytoplasm</location>
    </subcellularLocation>
</comment>
<feature type="domain" description="Mur ligase C-terminal" evidence="16">
    <location>
        <begin position="299"/>
        <end position="415"/>
    </location>
</feature>
<evidence type="ECO:0000256" key="13">
    <source>
        <dbReference type="ARBA" id="ARBA00047833"/>
    </source>
</evidence>
<comment type="pathway">
    <text evidence="2">Cell wall biogenesis; peptidoglycan biosynthesis.</text>
</comment>
<feature type="domain" description="Mur ligase central" evidence="17">
    <location>
        <begin position="105"/>
        <end position="272"/>
    </location>
</feature>
<dbReference type="GO" id="GO:0071555">
    <property type="term" value="P:cell wall organization"/>
    <property type="evidence" value="ECO:0007669"/>
    <property type="project" value="UniProtKB-KW"/>
</dbReference>
<dbReference type="Gene3D" id="3.90.190.20">
    <property type="entry name" value="Mur ligase, C-terminal domain"/>
    <property type="match status" value="1"/>
</dbReference>
<dbReference type="GO" id="GO:0051301">
    <property type="term" value="P:cell division"/>
    <property type="evidence" value="ECO:0007669"/>
    <property type="project" value="UniProtKB-KW"/>
</dbReference>
<dbReference type="InterPro" id="IPR005758">
    <property type="entry name" value="UDP-N-AcMur_Ala_ligase_MurC"/>
</dbReference>
<evidence type="ECO:0000256" key="2">
    <source>
        <dbReference type="ARBA" id="ARBA00004752"/>
    </source>
</evidence>
<dbReference type="GO" id="GO:0008360">
    <property type="term" value="P:regulation of cell shape"/>
    <property type="evidence" value="ECO:0007669"/>
    <property type="project" value="UniProtKB-KW"/>
</dbReference>
<dbReference type="Pfam" id="PF08245">
    <property type="entry name" value="Mur_ligase_M"/>
    <property type="match status" value="1"/>
</dbReference>
<dbReference type="SUPFAM" id="SSF51984">
    <property type="entry name" value="MurCD N-terminal domain"/>
    <property type="match status" value="1"/>
</dbReference>
<dbReference type="PANTHER" id="PTHR43445:SF3">
    <property type="entry name" value="UDP-N-ACETYLMURAMATE--L-ALANINE LIGASE"/>
    <property type="match status" value="1"/>
</dbReference>
<dbReference type="NCBIfam" id="TIGR01082">
    <property type="entry name" value="murC"/>
    <property type="match status" value="1"/>
</dbReference>
<evidence type="ECO:0000256" key="11">
    <source>
        <dbReference type="ARBA" id="ARBA00023306"/>
    </source>
</evidence>
<dbReference type="InterPro" id="IPR013221">
    <property type="entry name" value="Mur_ligase_cen"/>
</dbReference>
<evidence type="ECO:0000259" key="17">
    <source>
        <dbReference type="Pfam" id="PF08245"/>
    </source>
</evidence>
<dbReference type="Proteomes" id="UP000824175">
    <property type="component" value="Unassembled WGS sequence"/>
</dbReference>
<name>A0A9D1L0Y6_9FIRM</name>
<gene>
    <name evidence="18" type="primary">murC</name>
    <name evidence="18" type="ORF">IAD15_04835</name>
</gene>
<proteinExistence type="predicted"/>
<evidence type="ECO:0000256" key="14">
    <source>
        <dbReference type="NCBIfam" id="TIGR01082"/>
    </source>
</evidence>
<reference evidence="18" key="2">
    <citation type="journal article" date="2021" name="PeerJ">
        <title>Extensive microbial diversity within the chicken gut microbiome revealed by metagenomics and culture.</title>
        <authorList>
            <person name="Gilroy R."/>
            <person name="Ravi A."/>
            <person name="Getino M."/>
            <person name="Pursley I."/>
            <person name="Horton D.L."/>
            <person name="Alikhan N.F."/>
            <person name="Baker D."/>
            <person name="Gharbi K."/>
            <person name="Hall N."/>
            <person name="Watson M."/>
            <person name="Adriaenssens E.M."/>
            <person name="Foster-Nyarko E."/>
            <person name="Jarju S."/>
            <person name="Secka A."/>
            <person name="Antonio M."/>
            <person name="Oren A."/>
            <person name="Chaudhuri R.R."/>
            <person name="La Ragione R."/>
            <person name="Hildebrand F."/>
            <person name="Pallen M.J."/>
        </authorList>
    </citation>
    <scope>NUCLEOTIDE SEQUENCE</scope>
    <source>
        <strain evidence="18">CHK195-11698</strain>
    </source>
</reference>
<dbReference type="PANTHER" id="PTHR43445">
    <property type="entry name" value="UDP-N-ACETYLMURAMATE--L-ALANINE LIGASE-RELATED"/>
    <property type="match status" value="1"/>
</dbReference>
<keyword evidence="4" id="KW-0963">Cytoplasm</keyword>
<comment type="caution">
    <text evidence="18">The sequence shown here is derived from an EMBL/GenBank/DDBJ whole genome shotgun (WGS) entry which is preliminary data.</text>
</comment>
<dbReference type="SUPFAM" id="SSF53623">
    <property type="entry name" value="MurD-like peptide ligases, catalytic domain"/>
    <property type="match status" value="1"/>
</dbReference>
<feature type="domain" description="Mur ligase N-terminal catalytic" evidence="15">
    <location>
        <begin position="2"/>
        <end position="100"/>
    </location>
</feature>
<keyword evidence="12" id="KW-0961">Cell wall biogenesis/degradation</keyword>
<keyword evidence="5 18" id="KW-0436">Ligase</keyword>
<evidence type="ECO:0000256" key="3">
    <source>
        <dbReference type="ARBA" id="ARBA00012211"/>
    </source>
</evidence>
<keyword evidence="11" id="KW-0131">Cell cycle</keyword>
<reference evidence="18" key="1">
    <citation type="submission" date="2020-10" db="EMBL/GenBank/DDBJ databases">
        <authorList>
            <person name="Gilroy R."/>
        </authorList>
    </citation>
    <scope>NUCLEOTIDE SEQUENCE</scope>
    <source>
        <strain evidence="18">CHK195-11698</strain>
    </source>
</reference>
<evidence type="ECO:0000256" key="1">
    <source>
        <dbReference type="ARBA" id="ARBA00004496"/>
    </source>
</evidence>
<protein>
    <recommendedName>
        <fullName evidence="3 14">UDP-N-acetylmuramate--L-alanine ligase</fullName>
        <ecNumber evidence="3 14">6.3.2.8</ecNumber>
    </recommendedName>
</protein>
<dbReference type="EC" id="6.3.2.8" evidence="3 14"/>
<evidence type="ECO:0000256" key="5">
    <source>
        <dbReference type="ARBA" id="ARBA00022598"/>
    </source>
</evidence>
<comment type="catalytic activity">
    <reaction evidence="13">
        <text>UDP-N-acetyl-alpha-D-muramate + L-alanine + ATP = UDP-N-acetyl-alpha-D-muramoyl-L-alanine + ADP + phosphate + H(+)</text>
        <dbReference type="Rhea" id="RHEA:23372"/>
        <dbReference type="ChEBI" id="CHEBI:15378"/>
        <dbReference type="ChEBI" id="CHEBI:30616"/>
        <dbReference type="ChEBI" id="CHEBI:43474"/>
        <dbReference type="ChEBI" id="CHEBI:57972"/>
        <dbReference type="ChEBI" id="CHEBI:70757"/>
        <dbReference type="ChEBI" id="CHEBI:83898"/>
        <dbReference type="ChEBI" id="CHEBI:456216"/>
        <dbReference type="EC" id="6.3.2.8"/>
    </reaction>
</comment>
<dbReference type="InterPro" id="IPR004101">
    <property type="entry name" value="Mur_ligase_C"/>
</dbReference>
<sequence length="437" mass="50112">MYYFIGIKGSGMASLATILYDLGYEVKGSDISKYIFIEDELRKRHIEILDFDPANIKDGYHVIIGNAFGEDHPEVKAARANPNVTCTRYFDFLGEFMTHFTSICIAGTHGKTTTTGMAYHLFQDFDKTSVLIGDGTGHAVKDAKYFIAEACEYQDHFLHYYPDYAIINNIELDHVDYFPTIDAYKASFEKFANQVKKTVIIWGDDPYLPKLNITTPKLTFGSGQNNDVRSVNLIENKDGMSFDVYIHHELFGHFNLPLYGHHMLHNALAIITLGYLENMSPEYIQEHLASFEGVKRRYTVKVHDDCVYVDDYAHHPTAIKFVIEATRVRYPNKKIVAIFKPDRFSRVKQFAREFAKSLEGADAVYLCHFPENATKEPGIDIDIHEIGQYISRASIIKEDEEAAEELAKYHDVVYLFMSSKDIYKLEEKVISCKEKEK</sequence>
<keyword evidence="8" id="KW-0067">ATP-binding</keyword>
<dbReference type="Gene3D" id="3.40.50.720">
    <property type="entry name" value="NAD(P)-binding Rossmann-like Domain"/>
    <property type="match status" value="1"/>
</dbReference>
<evidence type="ECO:0000256" key="4">
    <source>
        <dbReference type="ARBA" id="ARBA00022490"/>
    </source>
</evidence>
<evidence type="ECO:0000256" key="7">
    <source>
        <dbReference type="ARBA" id="ARBA00022741"/>
    </source>
</evidence>
<dbReference type="SUPFAM" id="SSF53244">
    <property type="entry name" value="MurD-like peptide ligases, peptide-binding domain"/>
    <property type="match status" value="1"/>
</dbReference>